<dbReference type="EC" id="3.4.21.88" evidence="2"/>
<dbReference type="GO" id="GO:0004252">
    <property type="term" value="F:serine-type endopeptidase activity"/>
    <property type="evidence" value="ECO:0007669"/>
    <property type="project" value="UniProtKB-EC"/>
</dbReference>
<dbReference type="KEGG" id="bpro:PMF13cell1_00765"/>
<evidence type="ECO:0000259" key="1">
    <source>
        <dbReference type="Pfam" id="PF01726"/>
    </source>
</evidence>
<reference evidence="2 3" key="1">
    <citation type="submission" date="2019-01" db="EMBL/GenBank/DDBJ databases">
        <title>PMF-metabolizing Aryl O-demethylase.</title>
        <authorList>
            <person name="Kim M."/>
        </authorList>
    </citation>
    <scope>NUCLEOTIDE SEQUENCE [LARGE SCALE GENOMIC DNA]</scope>
    <source>
        <strain evidence="2 3">PMF1</strain>
    </source>
</reference>
<dbReference type="GO" id="GO:0006508">
    <property type="term" value="P:proteolysis"/>
    <property type="evidence" value="ECO:0007669"/>
    <property type="project" value="InterPro"/>
</dbReference>
<evidence type="ECO:0000313" key="3">
    <source>
        <dbReference type="Proteomes" id="UP000289794"/>
    </source>
</evidence>
<dbReference type="InterPro" id="IPR036390">
    <property type="entry name" value="WH_DNA-bd_sf"/>
</dbReference>
<sequence length="147" mass="17249">MTFKENNKVRGERTRGEMLEFIRQYLCEHGYPPSRREIGDGVGLRSTSSVQKHIDRMLADGILETDAGTGSARALRVPGMRYVDTEPTILDRYLESERKRIMEEMCPYDVPWLEREMGEERLMDKWCPFECEKCWGLPLKPEEELDE</sequence>
<dbReference type="RefSeq" id="WP_130179863.1">
    <property type="nucleotide sequence ID" value="NZ_CP035945.1"/>
</dbReference>
<accession>A0A4P6LVP9</accession>
<dbReference type="Pfam" id="PF01726">
    <property type="entry name" value="LexA_DNA_bind"/>
    <property type="match status" value="1"/>
</dbReference>
<organism evidence="2 3">
    <name type="scientific">Blautia producta</name>
    <dbReference type="NCBI Taxonomy" id="33035"/>
    <lineage>
        <taxon>Bacteria</taxon>
        <taxon>Bacillati</taxon>
        <taxon>Bacillota</taxon>
        <taxon>Clostridia</taxon>
        <taxon>Lachnospirales</taxon>
        <taxon>Lachnospiraceae</taxon>
        <taxon>Blautia</taxon>
    </lineage>
</organism>
<dbReference type="InterPro" id="IPR036388">
    <property type="entry name" value="WH-like_DNA-bd_sf"/>
</dbReference>
<gene>
    <name evidence="2" type="primary">lexA_4</name>
    <name evidence="2" type="ORF">PMF13cell1_00765</name>
</gene>
<dbReference type="AlphaFoldDB" id="A0A4P6LVP9"/>
<name>A0A4P6LVP9_9FIRM</name>
<dbReference type="SUPFAM" id="SSF46785">
    <property type="entry name" value="Winged helix' DNA-binding domain"/>
    <property type="match status" value="1"/>
</dbReference>
<dbReference type="EMBL" id="CP035945">
    <property type="protein sequence ID" value="QBE95250.1"/>
    <property type="molecule type" value="Genomic_DNA"/>
</dbReference>
<proteinExistence type="predicted"/>
<protein>
    <submittedName>
        <fullName evidence="2">LexA repressor</fullName>
        <ecNumber evidence="2">3.4.21.88</ecNumber>
    </submittedName>
</protein>
<dbReference type="InterPro" id="IPR006199">
    <property type="entry name" value="LexA_DNA-bd_dom"/>
</dbReference>
<dbReference type="Gene3D" id="1.10.10.10">
    <property type="entry name" value="Winged helix-like DNA-binding domain superfamily/Winged helix DNA-binding domain"/>
    <property type="match status" value="1"/>
</dbReference>
<feature type="domain" description="LexA repressor DNA-binding" evidence="1">
    <location>
        <begin position="17"/>
        <end position="69"/>
    </location>
</feature>
<evidence type="ECO:0000313" key="2">
    <source>
        <dbReference type="EMBL" id="QBE95250.1"/>
    </source>
</evidence>
<keyword evidence="2" id="KW-0378">Hydrolase</keyword>
<dbReference type="Proteomes" id="UP000289794">
    <property type="component" value="Chromosome"/>
</dbReference>